<proteinExistence type="predicted"/>
<feature type="signal peptide" evidence="1">
    <location>
        <begin position="1"/>
        <end position="18"/>
    </location>
</feature>
<evidence type="ECO:0000256" key="1">
    <source>
        <dbReference type="SAM" id="SignalP"/>
    </source>
</evidence>
<feature type="chain" id="PRO_5009526598" description="DUF4398 domain-containing protein" evidence="1">
    <location>
        <begin position="19"/>
        <end position="97"/>
    </location>
</feature>
<dbReference type="Proteomes" id="UP000178379">
    <property type="component" value="Unassembled WGS sequence"/>
</dbReference>
<organism evidence="2 3">
    <name type="scientific">Candidatus Muproteobacteria bacterium RBG_16_62_13</name>
    <dbReference type="NCBI Taxonomy" id="1817756"/>
    <lineage>
        <taxon>Bacteria</taxon>
        <taxon>Pseudomonadati</taxon>
        <taxon>Pseudomonadota</taxon>
        <taxon>Candidatus Muproteobacteria</taxon>
    </lineage>
</organism>
<name>A0A1F6T8I3_9PROT</name>
<dbReference type="EMBL" id="MFSQ01000013">
    <property type="protein sequence ID" value="OGI41424.1"/>
    <property type="molecule type" value="Genomic_DNA"/>
</dbReference>
<dbReference type="PROSITE" id="PS51257">
    <property type="entry name" value="PROKAR_LIPOPROTEIN"/>
    <property type="match status" value="1"/>
</dbReference>
<keyword evidence="1" id="KW-0732">Signal</keyword>
<accession>A0A1F6T8I3</accession>
<gene>
    <name evidence="2" type="ORF">A2140_07715</name>
</gene>
<protein>
    <recommendedName>
        <fullName evidence="4">DUF4398 domain-containing protein</fullName>
    </recommendedName>
</protein>
<evidence type="ECO:0000313" key="2">
    <source>
        <dbReference type="EMBL" id="OGI41424.1"/>
    </source>
</evidence>
<dbReference type="AlphaFoldDB" id="A0A1F6T8I3"/>
<reference evidence="2 3" key="1">
    <citation type="journal article" date="2016" name="Nat. Commun.">
        <title>Thousands of microbial genomes shed light on interconnected biogeochemical processes in an aquifer system.</title>
        <authorList>
            <person name="Anantharaman K."/>
            <person name="Brown C.T."/>
            <person name="Hug L.A."/>
            <person name="Sharon I."/>
            <person name="Castelle C.J."/>
            <person name="Probst A.J."/>
            <person name="Thomas B.C."/>
            <person name="Singh A."/>
            <person name="Wilkins M.J."/>
            <person name="Karaoz U."/>
            <person name="Brodie E.L."/>
            <person name="Williams K.H."/>
            <person name="Hubbard S.S."/>
            <person name="Banfield J.F."/>
        </authorList>
    </citation>
    <scope>NUCLEOTIDE SEQUENCE [LARGE SCALE GENOMIC DNA]</scope>
</reference>
<comment type="caution">
    <text evidence="2">The sequence shown here is derived from an EMBL/GenBank/DDBJ whole genome shotgun (WGS) entry which is preliminary data.</text>
</comment>
<sequence>MKKMLFAAVISLSLTACASWWGDSEYDKLSAQVTSEIELAKKTGFLWTNTEKFVASAEKAKKDGDMDKAMKDLNKALFEAKQAQVQAKEQANARAPF</sequence>
<evidence type="ECO:0000313" key="3">
    <source>
        <dbReference type="Proteomes" id="UP000178379"/>
    </source>
</evidence>
<evidence type="ECO:0008006" key="4">
    <source>
        <dbReference type="Google" id="ProtNLM"/>
    </source>
</evidence>